<evidence type="ECO:0000256" key="20">
    <source>
        <dbReference type="HAMAP-Rule" id="MF_00037"/>
    </source>
</evidence>
<keyword evidence="15 20" id="KW-0560">Oxidoreductase</keyword>
<evidence type="ECO:0000313" key="22">
    <source>
        <dbReference type="EMBL" id="HAN26190.1"/>
    </source>
</evidence>
<dbReference type="PANTHER" id="PTHR21071:SF4">
    <property type="entry name" value="UDP-N-ACETYLENOLPYRUVOYLGLUCOSAMINE REDUCTASE"/>
    <property type="match status" value="1"/>
</dbReference>
<dbReference type="GO" id="GO:0071555">
    <property type="term" value="P:cell wall organization"/>
    <property type="evidence" value="ECO:0007669"/>
    <property type="project" value="UniProtKB-KW"/>
</dbReference>
<evidence type="ECO:0000259" key="21">
    <source>
        <dbReference type="PROSITE" id="PS51387"/>
    </source>
</evidence>
<dbReference type="STRING" id="1121937.GCA_000423125_01532"/>
<comment type="similarity">
    <text evidence="5 20">Belongs to the MurB family.</text>
</comment>
<keyword evidence="13 20" id="KW-0133">Cell shape</keyword>
<evidence type="ECO:0000256" key="18">
    <source>
        <dbReference type="ARBA" id="ARBA00031026"/>
    </source>
</evidence>
<dbReference type="Proteomes" id="UP000259273">
    <property type="component" value="Unassembled WGS sequence"/>
</dbReference>
<keyword evidence="12 20" id="KW-0521">NADP</keyword>
<accession>A0A3C1KHJ6</accession>
<dbReference type="SUPFAM" id="SSF56194">
    <property type="entry name" value="Uridine diphospho-N-Acetylenolpyruvylglucosamine reductase, MurB, C-terminal domain"/>
    <property type="match status" value="1"/>
</dbReference>
<comment type="pathway">
    <text evidence="4 20">Cell wall biogenesis; peptidoglycan biosynthesis.</text>
</comment>
<comment type="catalytic activity">
    <reaction evidence="19 20">
        <text>UDP-N-acetyl-alpha-D-muramate + NADP(+) = UDP-N-acetyl-3-O-(1-carboxyvinyl)-alpha-D-glucosamine + NADPH + H(+)</text>
        <dbReference type="Rhea" id="RHEA:12248"/>
        <dbReference type="ChEBI" id="CHEBI:15378"/>
        <dbReference type="ChEBI" id="CHEBI:57783"/>
        <dbReference type="ChEBI" id="CHEBI:58349"/>
        <dbReference type="ChEBI" id="CHEBI:68483"/>
        <dbReference type="ChEBI" id="CHEBI:70757"/>
        <dbReference type="EC" id="1.3.1.98"/>
    </reaction>
</comment>
<feature type="active site" description="Proton donor" evidence="20">
    <location>
        <position position="238"/>
    </location>
</feature>
<evidence type="ECO:0000256" key="11">
    <source>
        <dbReference type="ARBA" id="ARBA00022827"/>
    </source>
</evidence>
<evidence type="ECO:0000256" key="7">
    <source>
        <dbReference type="ARBA" id="ARBA00015188"/>
    </source>
</evidence>
<dbReference type="HAMAP" id="MF_00037">
    <property type="entry name" value="MurB"/>
    <property type="match status" value="1"/>
</dbReference>
<dbReference type="Pfam" id="PF02873">
    <property type="entry name" value="MurB_C"/>
    <property type="match status" value="1"/>
</dbReference>
<gene>
    <name evidence="20" type="primary">murB</name>
    <name evidence="22" type="ORF">DCP75_00355</name>
</gene>
<keyword evidence="8 20" id="KW-0963">Cytoplasm</keyword>
<evidence type="ECO:0000256" key="6">
    <source>
        <dbReference type="ARBA" id="ARBA00012518"/>
    </source>
</evidence>
<dbReference type="Pfam" id="PF01565">
    <property type="entry name" value="FAD_binding_4"/>
    <property type="match status" value="1"/>
</dbReference>
<protein>
    <recommendedName>
        <fullName evidence="7 20">UDP-N-acetylenolpyruvoylglucosamine reductase</fullName>
        <ecNumber evidence="6 20">1.3.1.98</ecNumber>
    </recommendedName>
    <alternativeName>
        <fullName evidence="18 20">UDP-N-acetylmuramate dehydrogenase</fullName>
    </alternativeName>
</protein>
<dbReference type="GO" id="GO:0009252">
    <property type="term" value="P:peptidoglycan biosynthetic process"/>
    <property type="evidence" value="ECO:0007669"/>
    <property type="project" value="UniProtKB-UniRule"/>
</dbReference>
<feature type="domain" description="FAD-binding PCMH-type" evidence="21">
    <location>
        <begin position="16"/>
        <end position="187"/>
    </location>
</feature>
<feature type="active site" evidence="20">
    <location>
        <position position="163"/>
    </location>
</feature>
<organism evidence="22 23">
    <name type="scientific">Haliea salexigens</name>
    <dbReference type="NCBI Taxonomy" id="287487"/>
    <lineage>
        <taxon>Bacteria</taxon>
        <taxon>Pseudomonadati</taxon>
        <taxon>Pseudomonadota</taxon>
        <taxon>Gammaproteobacteria</taxon>
        <taxon>Cellvibrionales</taxon>
        <taxon>Halieaceae</taxon>
        <taxon>Haliea</taxon>
    </lineage>
</organism>
<dbReference type="InterPro" id="IPR036318">
    <property type="entry name" value="FAD-bd_PCMH-like_sf"/>
</dbReference>
<evidence type="ECO:0000256" key="16">
    <source>
        <dbReference type="ARBA" id="ARBA00023306"/>
    </source>
</evidence>
<dbReference type="GO" id="GO:0051301">
    <property type="term" value="P:cell division"/>
    <property type="evidence" value="ECO:0007669"/>
    <property type="project" value="UniProtKB-KW"/>
</dbReference>
<dbReference type="GO" id="GO:0008360">
    <property type="term" value="P:regulation of cell shape"/>
    <property type="evidence" value="ECO:0007669"/>
    <property type="project" value="UniProtKB-KW"/>
</dbReference>
<dbReference type="InterPro" id="IPR016166">
    <property type="entry name" value="FAD-bd_PCMH"/>
</dbReference>
<evidence type="ECO:0000313" key="23">
    <source>
        <dbReference type="Proteomes" id="UP000259273"/>
    </source>
</evidence>
<keyword evidence="11 20" id="KW-0274">FAD</keyword>
<dbReference type="GO" id="GO:0005829">
    <property type="term" value="C:cytosol"/>
    <property type="evidence" value="ECO:0007669"/>
    <property type="project" value="TreeGrafter"/>
</dbReference>
<dbReference type="InterPro" id="IPR016169">
    <property type="entry name" value="FAD-bd_PCMH_sub2"/>
</dbReference>
<dbReference type="Gene3D" id="3.30.465.10">
    <property type="match status" value="1"/>
</dbReference>
<evidence type="ECO:0000256" key="13">
    <source>
        <dbReference type="ARBA" id="ARBA00022960"/>
    </source>
</evidence>
<proteinExistence type="inferred from homology"/>
<feature type="active site" evidence="20">
    <location>
        <position position="334"/>
    </location>
</feature>
<name>A0A3C1KHJ6_9GAMM</name>
<keyword evidence="16 20" id="KW-0131">Cell cycle</keyword>
<evidence type="ECO:0000256" key="8">
    <source>
        <dbReference type="ARBA" id="ARBA00022490"/>
    </source>
</evidence>
<evidence type="ECO:0000256" key="5">
    <source>
        <dbReference type="ARBA" id="ARBA00010485"/>
    </source>
</evidence>
<dbReference type="GO" id="GO:0071949">
    <property type="term" value="F:FAD binding"/>
    <property type="evidence" value="ECO:0007669"/>
    <property type="project" value="InterPro"/>
</dbReference>
<comment type="cofactor">
    <cofactor evidence="1 20">
        <name>FAD</name>
        <dbReference type="ChEBI" id="CHEBI:57692"/>
    </cofactor>
</comment>
<evidence type="ECO:0000256" key="4">
    <source>
        <dbReference type="ARBA" id="ARBA00004752"/>
    </source>
</evidence>
<comment type="caution">
    <text evidence="22">The sequence shown here is derived from an EMBL/GenBank/DDBJ whole genome shotgun (WGS) entry which is preliminary data.</text>
</comment>
<keyword evidence="10 20" id="KW-0285">Flavoprotein</keyword>
<evidence type="ECO:0000256" key="12">
    <source>
        <dbReference type="ARBA" id="ARBA00022857"/>
    </source>
</evidence>
<evidence type="ECO:0000256" key="10">
    <source>
        <dbReference type="ARBA" id="ARBA00022630"/>
    </source>
</evidence>
<dbReference type="InterPro" id="IPR003170">
    <property type="entry name" value="MurB"/>
</dbReference>
<comment type="function">
    <text evidence="2 20">Cell wall formation.</text>
</comment>
<dbReference type="Gene3D" id="3.30.43.10">
    <property type="entry name" value="Uridine Diphospho-n-acetylenolpyruvylglucosamine Reductase, domain 2"/>
    <property type="match status" value="1"/>
</dbReference>
<keyword evidence="17 20" id="KW-0961">Cell wall biogenesis/degradation</keyword>
<evidence type="ECO:0000256" key="17">
    <source>
        <dbReference type="ARBA" id="ARBA00023316"/>
    </source>
</evidence>
<dbReference type="GO" id="GO:0008762">
    <property type="term" value="F:UDP-N-acetylmuramate dehydrogenase activity"/>
    <property type="evidence" value="ECO:0007669"/>
    <property type="project" value="UniProtKB-UniRule"/>
</dbReference>
<dbReference type="NCBIfam" id="TIGR00179">
    <property type="entry name" value="murB"/>
    <property type="match status" value="1"/>
</dbReference>
<evidence type="ECO:0000256" key="2">
    <source>
        <dbReference type="ARBA" id="ARBA00003921"/>
    </source>
</evidence>
<dbReference type="UniPathway" id="UPA00219"/>
<evidence type="ECO:0000256" key="19">
    <source>
        <dbReference type="ARBA" id="ARBA00048914"/>
    </source>
</evidence>
<dbReference type="Gene3D" id="3.90.78.10">
    <property type="entry name" value="UDP-N-acetylenolpyruvoylglucosamine reductase, C-terminal domain"/>
    <property type="match status" value="1"/>
</dbReference>
<comment type="subcellular location">
    <subcellularLocation>
        <location evidence="3 20">Cytoplasm</location>
    </subcellularLocation>
</comment>
<dbReference type="InterPro" id="IPR006094">
    <property type="entry name" value="Oxid_FAD_bind_N"/>
</dbReference>
<dbReference type="NCBIfam" id="NF000755">
    <property type="entry name" value="PRK00046.1"/>
    <property type="match status" value="1"/>
</dbReference>
<evidence type="ECO:0000256" key="15">
    <source>
        <dbReference type="ARBA" id="ARBA00023002"/>
    </source>
</evidence>
<dbReference type="SUPFAM" id="SSF56176">
    <property type="entry name" value="FAD-binding/transporter-associated domain-like"/>
    <property type="match status" value="1"/>
</dbReference>
<sequence length="342" mass="36677">MTEQYPPGQPANSLRLCSQATAVHSVRSLTEVNEALAWARARALPVLPLGEGSNVVLQPRLRALALLVQVSGREVVEDNGDYVTLRVGAGESWHALVVWSLASGYYGLENLALIPGTVGAAPIQNIGAYGSELASFVVAVHARRINDGSYLKLSGAECEFGYRDSVFKQRLVDSVVITQVDLQLARTPTVNTSYPALADALKRAGCTDSATPQQVFDTVVALRRARLPDPASEPNAGSFFKNPIVPRGLAEALRRQYPDLPVFPASDDTCKLAAAWLIEQAGWKGHRAGAVGVHPGHALVLVNYGVDAAPTLLALAKEIQASVLQRFGVQLELEPRVYGEVR</sequence>
<dbReference type="EC" id="1.3.1.98" evidence="6 20"/>
<dbReference type="PROSITE" id="PS51387">
    <property type="entry name" value="FAD_PCMH"/>
    <property type="match status" value="1"/>
</dbReference>
<evidence type="ECO:0000256" key="1">
    <source>
        <dbReference type="ARBA" id="ARBA00001974"/>
    </source>
</evidence>
<dbReference type="InterPro" id="IPR011601">
    <property type="entry name" value="MurB_C"/>
</dbReference>
<dbReference type="InterPro" id="IPR036635">
    <property type="entry name" value="MurB_C_sf"/>
</dbReference>
<dbReference type="PANTHER" id="PTHR21071">
    <property type="entry name" value="UDP-N-ACETYLENOLPYRUVOYLGLUCOSAMINE REDUCTASE"/>
    <property type="match status" value="1"/>
</dbReference>
<evidence type="ECO:0000256" key="3">
    <source>
        <dbReference type="ARBA" id="ARBA00004496"/>
    </source>
</evidence>
<reference evidence="22 23" key="1">
    <citation type="journal article" date="2018" name="Nat. Biotechnol.">
        <title>A standardized bacterial taxonomy based on genome phylogeny substantially revises the tree of life.</title>
        <authorList>
            <person name="Parks D.H."/>
            <person name="Chuvochina M."/>
            <person name="Waite D.W."/>
            <person name="Rinke C."/>
            <person name="Skarshewski A."/>
            <person name="Chaumeil P.A."/>
            <person name="Hugenholtz P."/>
        </authorList>
    </citation>
    <scope>NUCLEOTIDE SEQUENCE [LARGE SCALE GENOMIC DNA]</scope>
    <source>
        <strain evidence="22">UBA9158</strain>
    </source>
</reference>
<dbReference type="EMBL" id="DMND01000007">
    <property type="protein sequence ID" value="HAN26190.1"/>
    <property type="molecule type" value="Genomic_DNA"/>
</dbReference>
<evidence type="ECO:0000256" key="9">
    <source>
        <dbReference type="ARBA" id="ARBA00022618"/>
    </source>
</evidence>
<evidence type="ECO:0000256" key="14">
    <source>
        <dbReference type="ARBA" id="ARBA00022984"/>
    </source>
</evidence>
<dbReference type="InterPro" id="IPR016167">
    <property type="entry name" value="FAD-bd_PCMH_sub1"/>
</dbReference>
<dbReference type="AlphaFoldDB" id="A0A3C1KHJ6"/>
<keyword evidence="14 20" id="KW-0573">Peptidoglycan synthesis</keyword>
<keyword evidence="9 20" id="KW-0132">Cell division</keyword>